<comment type="caution">
    <text evidence="1">The sequence shown here is derived from an EMBL/GenBank/DDBJ whole genome shotgun (WGS) entry which is preliminary data.</text>
</comment>
<sequence length="229" mass="24806">MIDQARFRAQLALLRADCRQYLTGPDFQPPDDRDPQQVAVRAEIVPGPVPAGQPAGAVASSPIRGGVRGKITVHPDFFAADPGLPISPAAAFAPSADQQRTIAVLHEIGHLTGREGDHNGDLPRQFDYNATILNLCLLGPPLEITAFSCDGDGSDYYRHYSCYLSWTGGTDPDQVQISSNTGMARRTNHYDENYVTLEGTCRGVNNPYVSATVFDSGGRRADAYLYAFC</sequence>
<keyword evidence="2" id="KW-1185">Reference proteome</keyword>
<organism evidence="1 2">
    <name type="scientific">Actinomadura meridiana</name>
    <dbReference type="NCBI Taxonomy" id="559626"/>
    <lineage>
        <taxon>Bacteria</taxon>
        <taxon>Bacillati</taxon>
        <taxon>Actinomycetota</taxon>
        <taxon>Actinomycetes</taxon>
        <taxon>Streptosporangiales</taxon>
        <taxon>Thermomonosporaceae</taxon>
        <taxon>Actinomadura</taxon>
    </lineage>
</organism>
<dbReference type="EMBL" id="BAABAS010000021">
    <property type="protein sequence ID" value="GAA4240100.1"/>
    <property type="molecule type" value="Genomic_DNA"/>
</dbReference>
<reference evidence="2" key="1">
    <citation type="journal article" date="2019" name="Int. J. Syst. Evol. Microbiol.">
        <title>The Global Catalogue of Microorganisms (GCM) 10K type strain sequencing project: providing services to taxonomists for standard genome sequencing and annotation.</title>
        <authorList>
            <consortium name="The Broad Institute Genomics Platform"/>
            <consortium name="The Broad Institute Genome Sequencing Center for Infectious Disease"/>
            <person name="Wu L."/>
            <person name="Ma J."/>
        </authorList>
    </citation>
    <scope>NUCLEOTIDE SEQUENCE [LARGE SCALE GENOMIC DNA]</scope>
    <source>
        <strain evidence="2">JCM 17440</strain>
    </source>
</reference>
<evidence type="ECO:0000313" key="2">
    <source>
        <dbReference type="Proteomes" id="UP001501710"/>
    </source>
</evidence>
<protein>
    <submittedName>
        <fullName evidence="1">Uncharacterized protein</fullName>
    </submittedName>
</protein>
<dbReference type="Proteomes" id="UP001501710">
    <property type="component" value="Unassembled WGS sequence"/>
</dbReference>
<name>A0ABP8CJI9_9ACTN</name>
<accession>A0ABP8CJI9</accession>
<evidence type="ECO:0000313" key="1">
    <source>
        <dbReference type="EMBL" id="GAA4240100.1"/>
    </source>
</evidence>
<proteinExistence type="predicted"/>
<gene>
    <name evidence="1" type="ORF">GCM10022254_63590</name>
</gene>